<evidence type="ECO:0000256" key="4">
    <source>
        <dbReference type="ARBA" id="ARBA00009909"/>
    </source>
</evidence>
<dbReference type="SMART" id="SM00027">
    <property type="entry name" value="EH"/>
    <property type="match status" value="2"/>
</dbReference>
<keyword evidence="25" id="KW-1185">Reference proteome</keyword>
<keyword evidence="15 21" id="KW-0175">Coiled coil</keyword>
<comment type="function">
    <text evidence="19">Component of the PAN1 actin cytoskeleton-regulatory complex required for the internalization of endosomes during actin-coupled endocytosis. The complex links the site of endocytosis to the cell membrane-associated actin cytoskeleton. Mediates uptake of external molecules and vacuolar degradation of plasma membrane proteins. Plays a role in the proper organization of the cell membrane-associated actin cytoskeleton and promotes its destabilization.</text>
</comment>
<keyword evidence="13" id="KW-0967">Endosome</keyword>
<keyword evidence="18" id="KW-0206">Cytoskeleton</keyword>
<dbReference type="InterPro" id="IPR000261">
    <property type="entry name" value="EH_dom"/>
</dbReference>
<evidence type="ECO:0000313" key="25">
    <source>
        <dbReference type="Proteomes" id="UP000307173"/>
    </source>
</evidence>
<dbReference type="FunFam" id="1.10.238.10:FF:000323">
    <property type="entry name" value="Actin cytoskeleton-regulatory complex protein end3"/>
    <property type="match status" value="1"/>
</dbReference>
<keyword evidence="11" id="KW-0479">Metal-binding</keyword>
<dbReference type="PROSITE" id="PS50031">
    <property type="entry name" value="EH"/>
    <property type="match status" value="2"/>
</dbReference>
<dbReference type="SUPFAM" id="SSF47473">
    <property type="entry name" value="EF-hand"/>
    <property type="match status" value="2"/>
</dbReference>
<evidence type="ECO:0000256" key="1">
    <source>
        <dbReference type="ARBA" id="ARBA00004125"/>
    </source>
</evidence>
<evidence type="ECO:0000256" key="8">
    <source>
        <dbReference type="ARBA" id="ARBA00022475"/>
    </source>
</evidence>
<evidence type="ECO:0000256" key="5">
    <source>
        <dbReference type="ARBA" id="ARBA00011159"/>
    </source>
</evidence>
<comment type="subunit">
    <text evidence="5">Component of the PAN1 actin cytoskeleton-regulatory complex.</text>
</comment>
<evidence type="ECO:0000256" key="16">
    <source>
        <dbReference type="ARBA" id="ARBA00023136"/>
    </source>
</evidence>
<feature type="domain" description="EH" evidence="22">
    <location>
        <begin position="137"/>
        <end position="226"/>
    </location>
</feature>
<dbReference type="EMBL" id="SELW01000551">
    <property type="protein sequence ID" value="TID21889.1"/>
    <property type="molecule type" value="Genomic_DNA"/>
</dbReference>
<evidence type="ECO:0000256" key="3">
    <source>
        <dbReference type="ARBA" id="ARBA00004413"/>
    </source>
</evidence>
<reference evidence="24 25" key="1">
    <citation type="journal article" date="2019" name="Front. Genet.">
        <title>Whole-Genome Sequencing of the Opportunistic Yeast Pathogen Candida inconspicua Uncovers Its Hybrid Origin.</title>
        <authorList>
            <person name="Mixao V."/>
            <person name="Hansen A.P."/>
            <person name="Saus E."/>
            <person name="Boekhout T."/>
            <person name="Lass-Florl C."/>
            <person name="Gabaldon T."/>
        </authorList>
    </citation>
    <scope>NUCLEOTIDE SEQUENCE [LARGE SCALE GENOMIC DNA]</scope>
    <source>
        <strain evidence="24 25">CBS 180</strain>
    </source>
</reference>
<dbReference type="PANTHER" id="PTHR11216">
    <property type="entry name" value="EH DOMAIN"/>
    <property type="match status" value="1"/>
</dbReference>
<evidence type="ECO:0000256" key="21">
    <source>
        <dbReference type="SAM" id="Coils"/>
    </source>
</evidence>
<evidence type="ECO:0000256" key="11">
    <source>
        <dbReference type="ARBA" id="ARBA00022723"/>
    </source>
</evidence>
<evidence type="ECO:0000256" key="2">
    <source>
        <dbReference type="ARBA" id="ARBA00004134"/>
    </source>
</evidence>
<dbReference type="GO" id="GO:0010008">
    <property type="term" value="C:endosome membrane"/>
    <property type="evidence" value="ECO:0007669"/>
    <property type="project" value="UniProtKB-SubCell"/>
</dbReference>
<dbReference type="CDD" id="cd00052">
    <property type="entry name" value="EH"/>
    <property type="match status" value="1"/>
</dbReference>
<dbReference type="GO" id="GO:0006897">
    <property type="term" value="P:endocytosis"/>
    <property type="evidence" value="ECO:0007669"/>
    <property type="project" value="UniProtKB-KW"/>
</dbReference>
<dbReference type="SMART" id="SM00054">
    <property type="entry name" value="EFh"/>
    <property type="match status" value="1"/>
</dbReference>
<dbReference type="InterPro" id="IPR025604">
    <property type="entry name" value="End3"/>
</dbReference>
<protein>
    <recommendedName>
        <fullName evidence="7">Actin cytoskeleton-regulatory complex protein END3</fullName>
    </recommendedName>
    <alternativeName>
        <fullName evidence="6">Actin cytoskeleton-regulatory complex protein end3</fullName>
    </alternativeName>
    <alternativeName>
        <fullName evidence="20">Endocytosis protein 3</fullName>
    </alternativeName>
</protein>
<evidence type="ECO:0000256" key="10">
    <source>
        <dbReference type="ARBA" id="ARBA00022583"/>
    </source>
</evidence>
<evidence type="ECO:0000256" key="9">
    <source>
        <dbReference type="ARBA" id="ARBA00022490"/>
    </source>
</evidence>
<dbReference type="Gene3D" id="1.10.238.10">
    <property type="entry name" value="EF-hand"/>
    <property type="match status" value="2"/>
</dbReference>
<dbReference type="InterPro" id="IPR002048">
    <property type="entry name" value="EF_hand_dom"/>
</dbReference>
<evidence type="ECO:0000256" key="15">
    <source>
        <dbReference type="ARBA" id="ARBA00023054"/>
    </source>
</evidence>
<evidence type="ECO:0000256" key="18">
    <source>
        <dbReference type="ARBA" id="ARBA00023212"/>
    </source>
</evidence>
<proteinExistence type="inferred from homology"/>
<accession>A0A4V4NFG4</accession>
<keyword evidence="9" id="KW-0963">Cytoplasm</keyword>
<evidence type="ECO:0000256" key="14">
    <source>
        <dbReference type="ARBA" id="ARBA00022837"/>
    </source>
</evidence>
<keyword evidence="8" id="KW-1003">Cell membrane</keyword>
<comment type="subcellular location">
    <subcellularLocation>
        <location evidence="3">Cell membrane</location>
        <topology evidence="3">Peripheral membrane protein</topology>
        <orientation evidence="3">Cytoplasmic side</orientation>
    </subcellularLocation>
    <subcellularLocation>
        <location evidence="2">Cytoplasm</location>
        <location evidence="2">Cytoskeleton</location>
        <location evidence="2">Actin patch</location>
    </subcellularLocation>
    <subcellularLocation>
        <location evidence="1">Endosome membrane</location>
        <topology evidence="1">Peripheral membrane protein</topology>
        <orientation evidence="1">Cytoplasmic side</orientation>
    </subcellularLocation>
</comment>
<evidence type="ECO:0000259" key="22">
    <source>
        <dbReference type="PROSITE" id="PS50031"/>
    </source>
</evidence>
<keyword evidence="17" id="KW-0009">Actin-binding</keyword>
<dbReference type="AlphaFoldDB" id="A0A4V4NFG4"/>
<dbReference type="GO" id="GO:0030479">
    <property type="term" value="C:actin cortical patch"/>
    <property type="evidence" value="ECO:0007669"/>
    <property type="project" value="UniProtKB-SubCell"/>
</dbReference>
<comment type="similarity">
    <text evidence="4">Belongs to the END3 family.</text>
</comment>
<dbReference type="STRING" id="52247.A0A4V4NFG4"/>
<dbReference type="OrthoDB" id="1716625at2759"/>
<feature type="coiled-coil region" evidence="21">
    <location>
        <begin position="284"/>
        <end position="311"/>
    </location>
</feature>
<name>A0A4V4NFG4_9ASCO</name>
<evidence type="ECO:0000256" key="12">
    <source>
        <dbReference type="ARBA" id="ARBA00022737"/>
    </source>
</evidence>
<keyword evidence="10" id="KW-0254">Endocytosis</keyword>
<dbReference type="PROSITE" id="PS50222">
    <property type="entry name" value="EF_HAND_2"/>
    <property type="match status" value="1"/>
</dbReference>
<keyword evidence="16" id="KW-0472">Membrane</keyword>
<keyword evidence="14" id="KW-0106">Calcium</keyword>
<feature type="domain" description="EF-hand" evidence="23">
    <location>
        <begin position="40"/>
        <end position="75"/>
    </location>
</feature>
<evidence type="ECO:0000256" key="19">
    <source>
        <dbReference type="ARBA" id="ARBA00025194"/>
    </source>
</evidence>
<dbReference type="GO" id="GO:0007015">
    <property type="term" value="P:actin filament organization"/>
    <property type="evidence" value="ECO:0007669"/>
    <property type="project" value="InterPro"/>
</dbReference>
<sequence>MPKLEQWEIKKYWEIFRGLKPEDNKLDGDKLAPVFKNSHLEQSKLTQIWDLADIDIDGKLDFEEFCIAMRLIFDLVNGNTSNVPSKLPGWLIPGSKRHLIDAETAVQARSNNVGNESDTDDEYTLSSDFDWYISPVDKKSYEDVYNSSCDTYGRIKFESLESLYESLKGVPRTDISSAWNIVNPKQSETIDKDQCLVFLHILNQRSNGRRVPRSVPPSLRATFDKEIPQYDLETKQAEADDMNTDSSLKKSFASDYLNKLGSNGAQLVSSGTDFSETKGTDWEEVKLRRELEDLEKLLEKAEEAKNVKGKDRKLELLKYEFEQLLKYKEEQVKQLNNMNGGASNLNSVISNIEAIEIQVNQLEQFLQSKKDELSDLNREIESLS</sequence>
<dbReference type="GO" id="GO:0003779">
    <property type="term" value="F:actin binding"/>
    <property type="evidence" value="ECO:0007669"/>
    <property type="project" value="UniProtKB-KW"/>
</dbReference>
<dbReference type="InterPro" id="IPR011992">
    <property type="entry name" value="EF-hand-dom_pair"/>
</dbReference>
<evidence type="ECO:0000256" key="6">
    <source>
        <dbReference type="ARBA" id="ARBA00013889"/>
    </source>
</evidence>
<dbReference type="GO" id="GO:0016197">
    <property type="term" value="P:endosomal transport"/>
    <property type="evidence" value="ECO:0007669"/>
    <property type="project" value="TreeGrafter"/>
</dbReference>
<dbReference type="GO" id="GO:0005886">
    <property type="term" value="C:plasma membrane"/>
    <property type="evidence" value="ECO:0007669"/>
    <property type="project" value="UniProtKB-SubCell"/>
</dbReference>
<dbReference type="Proteomes" id="UP000307173">
    <property type="component" value="Unassembled WGS sequence"/>
</dbReference>
<evidence type="ECO:0000259" key="23">
    <source>
        <dbReference type="PROSITE" id="PS50222"/>
    </source>
</evidence>
<gene>
    <name evidence="24" type="ORF">CANINC_003373</name>
</gene>
<evidence type="ECO:0000256" key="13">
    <source>
        <dbReference type="ARBA" id="ARBA00022753"/>
    </source>
</evidence>
<evidence type="ECO:0000313" key="24">
    <source>
        <dbReference type="EMBL" id="TID21889.1"/>
    </source>
</evidence>
<evidence type="ECO:0000256" key="7">
    <source>
        <dbReference type="ARBA" id="ARBA00017312"/>
    </source>
</evidence>
<dbReference type="GO" id="GO:0005509">
    <property type="term" value="F:calcium ion binding"/>
    <property type="evidence" value="ECO:0007669"/>
    <property type="project" value="InterPro"/>
</dbReference>
<evidence type="ECO:0000256" key="20">
    <source>
        <dbReference type="ARBA" id="ARBA00029684"/>
    </source>
</evidence>
<feature type="coiled-coil region" evidence="21">
    <location>
        <begin position="352"/>
        <end position="379"/>
    </location>
</feature>
<dbReference type="Pfam" id="PF12761">
    <property type="entry name" value="End3"/>
    <property type="match status" value="1"/>
</dbReference>
<organism evidence="24 25">
    <name type="scientific">Pichia inconspicua</name>
    <dbReference type="NCBI Taxonomy" id="52247"/>
    <lineage>
        <taxon>Eukaryota</taxon>
        <taxon>Fungi</taxon>
        <taxon>Dikarya</taxon>
        <taxon>Ascomycota</taxon>
        <taxon>Saccharomycotina</taxon>
        <taxon>Pichiomycetes</taxon>
        <taxon>Pichiales</taxon>
        <taxon>Pichiaceae</taxon>
        <taxon>Pichia</taxon>
    </lineage>
</organism>
<feature type="domain" description="EH" evidence="22">
    <location>
        <begin position="8"/>
        <end position="98"/>
    </location>
</feature>
<comment type="caution">
    <text evidence="24">The sequence shown here is derived from an EMBL/GenBank/DDBJ whole genome shotgun (WGS) entry which is preliminary data.</text>
</comment>
<dbReference type="Pfam" id="PF12763">
    <property type="entry name" value="EH"/>
    <property type="match status" value="1"/>
</dbReference>
<dbReference type="PANTHER" id="PTHR11216:SF74">
    <property type="entry name" value="ACTIN CYTOSKELETON-REGULATORY COMPLEX PROTEIN END3"/>
    <property type="match status" value="1"/>
</dbReference>
<keyword evidence="12" id="KW-0677">Repeat</keyword>
<evidence type="ECO:0000256" key="17">
    <source>
        <dbReference type="ARBA" id="ARBA00023203"/>
    </source>
</evidence>